<comment type="catalytic activity">
    <reaction evidence="8 9">
        <text>(R)-pantoate + NADP(+) = 2-dehydropantoate + NADPH + H(+)</text>
        <dbReference type="Rhea" id="RHEA:16233"/>
        <dbReference type="ChEBI" id="CHEBI:11561"/>
        <dbReference type="ChEBI" id="CHEBI:15378"/>
        <dbReference type="ChEBI" id="CHEBI:15980"/>
        <dbReference type="ChEBI" id="CHEBI:57783"/>
        <dbReference type="ChEBI" id="CHEBI:58349"/>
        <dbReference type="EC" id="1.1.1.169"/>
    </reaction>
</comment>
<evidence type="ECO:0000256" key="9">
    <source>
        <dbReference type="RuleBase" id="RU362068"/>
    </source>
</evidence>
<feature type="domain" description="Ketopantoate reductase C-terminal" evidence="11">
    <location>
        <begin position="191"/>
        <end position="314"/>
    </location>
</feature>
<evidence type="ECO:0000256" key="5">
    <source>
        <dbReference type="ARBA" id="ARBA00022857"/>
    </source>
</evidence>
<evidence type="ECO:0000256" key="2">
    <source>
        <dbReference type="ARBA" id="ARBA00007870"/>
    </source>
</evidence>
<gene>
    <name evidence="12" type="ORF">ENW96_13140</name>
</gene>
<dbReference type="AlphaFoldDB" id="A0A7C3V1B9"/>
<keyword evidence="5 9" id="KW-0521">NADP</keyword>
<dbReference type="GO" id="GO:0008677">
    <property type="term" value="F:2-dehydropantoate 2-reductase activity"/>
    <property type="evidence" value="ECO:0007669"/>
    <property type="project" value="UniProtKB-EC"/>
</dbReference>
<dbReference type="InterPro" id="IPR013332">
    <property type="entry name" value="KPR_N"/>
</dbReference>
<dbReference type="InterPro" id="IPR050838">
    <property type="entry name" value="Ketopantoate_reductase"/>
</dbReference>
<name>A0A7C3V1B9_9BACT</name>
<dbReference type="GO" id="GO:0050661">
    <property type="term" value="F:NADP binding"/>
    <property type="evidence" value="ECO:0007669"/>
    <property type="project" value="TreeGrafter"/>
</dbReference>
<comment type="function">
    <text evidence="9">Catalyzes the NADPH-dependent reduction of ketopantoate into pantoic acid.</text>
</comment>
<protein>
    <recommendedName>
        <fullName evidence="4 9">2-dehydropantoate 2-reductase</fullName>
        <ecNumber evidence="3 9">1.1.1.169</ecNumber>
    </recommendedName>
    <alternativeName>
        <fullName evidence="7 9">Ketopantoate reductase</fullName>
    </alternativeName>
</protein>
<evidence type="ECO:0000256" key="1">
    <source>
        <dbReference type="ARBA" id="ARBA00004994"/>
    </source>
</evidence>
<reference evidence="12" key="1">
    <citation type="journal article" date="2020" name="mSystems">
        <title>Genome- and Community-Level Interaction Insights into Carbon Utilization and Element Cycling Functions of Hydrothermarchaeota in Hydrothermal Sediment.</title>
        <authorList>
            <person name="Zhou Z."/>
            <person name="Liu Y."/>
            <person name="Xu W."/>
            <person name="Pan J."/>
            <person name="Luo Z.H."/>
            <person name="Li M."/>
        </authorList>
    </citation>
    <scope>NUCLEOTIDE SEQUENCE [LARGE SCALE GENOMIC DNA]</scope>
    <source>
        <strain evidence="12">SpSt-897</strain>
    </source>
</reference>
<dbReference type="Gene3D" id="1.10.1040.10">
    <property type="entry name" value="N-(1-d-carboxylethyl)-l-norvaline Dehydrogenase, domain 2"/>
    <property type="match status" value="1"/>
</dbReference>
<dbReference type="InterPro" id="IPR003710">
    <property type="entry name" value="ApbA"/>
</dbReference>
<keyword evidence="6 9" id="KW-0560">Oxidoreductase</keyword>
<evidence type="ECO:0000256" key="3">
    <source>
        <dbReference type="ARBA" id="ARBA00013014"/>
    </source>
</evidence>
<dbReference type="PANTHER" id="PTHR43765:SF2">
    <property type="entry name" value="2-DEHYDROPANTOATE 2-REDUCTASE"/>
    <property type="match status" value="1"/>
</dbReference>
<feature type="domain" description="Ketopantoate reductase N-terminal" evidence="10">
    <location>
        <begin position="15"/>
        <end position="162"/>
    </location>
</feature>
<proteinExistence type="inferred from homology"/>
<dbReference type="EC" id="1.1.1.169" evidence="3 9"/>
<dbReference type="UniPathway" id="UPA00028">
    <property type="reaction ID" value="UER00004"/>
</dbReference>
<dbReference type="NCBIfam" id="TIGR00745">
    <property type="entry name" value="apbA_panE"/>
    <property type="match status" value="1"/>
</dbReference>
<dbReference type="PANTHER" id="PTHR43765">
    <property type="entry name" value="2-DEHYDROPANTOATE 2-REDUCTASE-RELATED"/>
    <property type="match status" value="1"/>
</dbReference>
<keyword evidence="9" id="KW-0566">Pantothenate biosynthesis</keyword>
<dbReference type="Gene3D" id="3.40.50.720">
    <property type="entry name" value="NAD(P)-binding Rossmann-like Domain"/>
    <property type="match status" value="1"/>
</dbReference>
<comment type="similarity">
    <text evidence="2 9">Belongs to the ketopantoate reductase family.</text>
</comment>
<dbReference type="GO" id="GO:0005737">
    <property type="term" value="C:cytoplasm"/>
    <property type="evidence" value="ECO:0007669"/>
    <property type="project" value="TreeGrafter"/>
</dbReference>
<dbReference type="EMBL" id="DTMF01000312">
    <property type="protein sequence ID" value="HGF35301.1"/>
    <property type="molecule type" value="Genomic_DNA"/>
</dbReference>
<evidence type="ECO:0000259" key="11">
    <source>
        <dbReference type="Pfam" id="PF08546"/>
    </source>
</evidence>
<dbReference type="InterPro" id="IPR013328">
    <property type="entry name" value="6PGD_dom2"/>
</dbReference>
<dbReference type="Pfam" id="PF08546">
    <property type="entry name" value="ApbA_C"/>
    <property type="match status" value="1"/>
</dbReference>
<evidence type="ECO:0000313" key="12">
    <source>
        <dbReference type="EMBL" id="HGF35301.1"/>
    </source>
</evidence>
<evidence type="ECO:0000256" key="4">
    <source>
        <dbReference type="ARBA" id="ARBA00019465"/>
    </source>
</evidence>
<accession>A0A7C3V1B9</accession>
<dbReference type="InterPro" id="IPR013752">
    <property type="entry name" value="KPA_reductase"/>
</dbReference>
<evidence type="ECO:0000259" key="10">
    <source>
        <dbReference type="Pfam" id="PF02558"/>
    </source>
</evidence>
<dbReference type="InterPro" id="IPR008927">
    <property type="entry name" value="6-PGluconate_DH-like_C_sf"/>
</dbReference>
<dbReference type="InterPro" id="IPR036291">
    <property type="entry name" value="NAD(P)-bd_dom_sf"/>
</dbReference>
<evidence type="ECO:0000256" key="6">
    <source>
        <dbReference type="ARBA" id="ARBA00023002"/>
    </source>
</evidence>
<sequence>MSPSAPGFGACLVKVAVIGPGALGCLLAIKFRLAGEEVCLVDHRPERAGLLSRQGLVLRTPQGTATKVQMPVLLAGEAGPVDLAILAVKAYQTATAVSALPRLLSAGGVALTLQNGLGNLEEMARAVGPARLLGGASILGATKLREGEVLLAGLGPTYIGPPPASQVSAAEVEAVAALFRRAELPCEIRGDIEAVLWEKLLVNVGLNPLTALLQVKNGDLLSIPPAWELAVAAATEAKEVARASGIDLAVDPGARLKEVCLATAANRSSMLQDITAGRRTEIEALNAQVATRGEKLGVPTPVNHFLTLLIRGLEEAKKERGGGG</sequence>
<dbReference type="Pfam" id="PF02558">
    <property type="entry name" value="ApbA"/>
    <property type="match status" value="1"/>
</dbReference>
<dbReference type="GO" id="GO:0015940">
    <property type="term" value="P:pantothenate biosynthetic process"/>
    <property type="evidence" value="ECO:0007669"/>
    <property type="project" value="UniProtKB-UniPathway"/>
</dbReference>
<dbReference type="SUPFAM" id="SSF48179">
    <property type="entry name" value="6-phosphogluconate dehydrogenase C-terminal domain-like"/>
    <property type="match status" value="1"/>
</dbReference>
<evidence type="ECO:0000256" key="8">
    <source>
        <dbReference type="ARBA" id="ARBA00048793"/>
    </source>
</evidence>
<comment type="pathway">
    <text evidence="1 9">Cofactor biosynthesis; (R)-pantothenate biosynthesis; (R)-pantoate from 3-methyl-2-oxobutanoate: step 2/2.</text>
</comment>
<evidence type="ECO:0000256" key="7">
    <source>
        <dbReference type="ARBA" id="ARBA00032024"/>
    </source>
</evidence>
<organism evidence="12">
    <name type="scientific">Desulfobacca acetoxidans</name>
    <dbReference type="NCBI Taxonomy" id="60893"/>
    <lineage>
        <taxon>Bacteria</taxon>
        <taxon>Pseudomonadati</taxon>
        <taxon>Thermodesulfobacteriota</taxon>
        <taxon>Desulfobaccia</taxon>
        <taxon>Desulfobaccales</taxon>
        <taxon>Desulfobaccaceae</taxon>
        <taxon>Desulfobacca</taxon>
    </lineage>
</organism>
<dbReference type="SUPFAM" id="SSF51735">
    <property type="entry name" value="NAD(P)-binding Rossmann-fold domains"/>
    <property type="match status" value="1"/>
</dbReference>
<dbReference type="FunFam" id="1.10.1040.10:FF:000017">
    <property type="entry name" value="2-dehydropantoate 2-reductase"/>
    <property type="match status" value="1"/>
</dbReference>
<comment type="caution">
    <text evidence="12">The sequence shown here is derived from an EMBL/GenBank/DDBJ whole genome shotgun (WGS) entry which is preliminary data.</text>
</comment>